<feature type="transmembrane region" description="Helical" evidence="2">
    <location>
        <begin position="40"/>
        <end position="57"/>
    </location>
</feature>
<dbReference type="Pfam" id="PF17197">
    <property type="entry name" value="DUF5134"/>
    <property type="match status" value="1"/>
</dbReference>
<keyword evidence="2" id="KW-0812">Transmembrane</keyword>
<accession>A0ABS4VH82</accession>
<gene>
    <name evidence="3" type="ORF">JOF59_005675</name>
</gene>
<evidence type="ECO:0000256" key="1">
    <source>
        <dbReference type="SAM" id="MobiDB-lite"/>
    </source>
</evidence>
<evidence type="ECO:0008006" key="5">
    <source>
        <dbReference type="Google" id="ProtNLM"/>
    </source>
</evidence>
<organism evidence="3 4">
    <name type="scientific">Streptomyces clavifer</name>
    <dbReference type="NCBI Taxonomy" id="68188"/>
    <lineage>
        <taxon>Bacteria</taxon>
        <taxon>Bacillati</taxon>
        <taxon>Actinomycetota</taxon>
        <taxon>Actinomycetes</taxon>
        <taxon>Kitasatosporales</taxon>
        <taxon>Streptomycetaceae</taxon>
        <taxon>Streptomyces</taxon>
    </lineage>
</organism>
<name>A0ABS4VH82_9ACTN</name>
<evidence type="ECO:0000256" key="2">
    <source>
        <dbReference type="SAM" id="Phobius"/>
    </source>
</evidence>
<reference evidence="3 4" key="1">
    <citation type="submission" date="2021-03" db="EMBL/GenBank/DDBJ databases">
        <title>Sequencing the genomes of 1000 actinobacteria strains.</title>
        <authorList>
            <person name="Klenk H.-P."/>
        </authorList>
    </citation>
    <scope>NUCLEOTIDE SEQUENCE [LARGE SCALE GENOMIC DNA]</scope>
    <source>
        <strain evidence="3 4">DSM 40843</strain>
    </source>
</reference>
<comment type="caution">
    <text evidence="3">The sequence shown here is derived from an EMBL/GenBank/DDBJ whole genome shotgun (WGS) entry which is preliminary data.</text>
</comment>
<evidence type="ECO:0000313" key="3">
    <source>
        <dbReference type="EMBL" id="MBP2363275.1"/>
    </source>
</evidence>
<keyword evidence="2" id="KW-0472">Membrane</keyword>
<dbReference type="EMBL" id="JAGINS010000001">
    <property type="protein sequence ID" value="MBP2363275.1"/>
    <property type="molecule type" value="Genomic_DNA"/>
</dbReference>
<dbReference type="RefSeq" id="WP_245376881.1">
    <property type="nucleotide sequence ID" value="NZ_BMWJ01000013.1"/>
</dbReference>
<dbReference type="Proteomes" id="UP001519311">
    <property type="component" value="Unassembled WGS sequence"/>
</dbReference>
<keyword evidence="2" id="KW-1133">Transmembrane helix</keyword>
<sequence length="139" mass="14932">MSAPDVVYCMLTVLFVAASIHGLRQGLLRQESGWRSRVDHLLHAAMALAMAAMPWSWGRALPLMPQTAFFAAAALWFCSTAVSHRRGSRRTTTARSMQAAAGMAAMAWMSHSMASSSHGGHTVRQAEHSGPQAGGIRGR</sequence>
<feature type="transmembrane region" description="Helical" evidence="2">
    <location>
        <begin position="6"/>
        <end position="28"/>
    </location>
</feature>
<protein>
    <recommendedName>
        <fullName evidence="5">DUF5134 domain-containing protein</fullName>
    </recommendedName>
</protein>
<proteinExistence type="predicted"/>
<dbReference type="InterPro" id="IPR033458">
    <property type="entry name" value="DUF5134"/>
</dbReference>
<evidence type="ECO:0000313" key="4">
    <source>
        <dbReference type="Proteomes" id="UP001519311"/>
    </source>
</evidence>
<feature type="region of interest" description="Disordered" evidence="1">
    <location>
        <begin position="114"/>
        <end position="139"/>
    </location>
</feature>
<feature type="transmembrane region" description="Helical" evidence="2">
    <location>
        <begin position="63"/>
        <end position="82"/>
    </location>
</feature>
<keyword evidence="4" id="KW-1185">Reference proteome</keyword>